<dbReference type="SUPFAM" id="SSF56281">
    <property type="entry name" value="Metallo-hydrolase/oxidoreductase"/>
    <property type="match status" value="1"/>
</dbReference>
<dbReference type="InterPro" id="IPR041516">
    <property type="entry name" value="LACTB2_WH"/>
</dbReference>
<dbReference type="Pfam" id="PF17778">
    <property type="entry name" value="WHD_BLACT"/>
    <property type="match status" value="1"/>
</dbReference>
<dbReference type="OrthoDB" id="9788263at2"/>
<feature type="domain" description="Metallo-beta-lactamase" evidence="1">
    <location>
        <begin position="39"/>
        <end position="215"/>
    </location>
</feature>
<dbReference type="Pfam" id="PF00753">
    <property type="entry name" value="Lactamase_B"/>
    <property type="match status" value="1"/>
</dbReference>
<accession>D8JZ91</accession>
<evidence type="ECO:0000313" key="3">
    <source>
        <dbReference type="Proteomes" id="UP000002033"/>
    </source>
</evidence>
<dbReference type="InterPro" id="IPR036866">
    <property type="entry name" value="RibonucZ/Hydroxyglut_hydro"/>
</dbReference>
<dbReference type="AlphaFoldDB" id="D8JZ91"/>
<dbReference type="HOGENOM" id="CLU_048478_2_1_5"/>
<gene>
    <name evidence="2" type="ordered locus">Hden_1890</name>
</gene>
<dbReference type="STRING" id="582899.Hden_1890"/>
<dbReference type="EMBL" id="CP002083">
    <property type="protein sequence ID" value="ADJ23693.1"/>
    <property type="molecule type" value="Genomic_DNA"/>
</dbReference>
<evidence type="ECO:0000259" key="1">
    <source>
        <dbReference type="SMART" id="SM00849"/>
    </source>
</evidence>
<dbReference type="InterPro" id="IPR001279">
    <property type="entry name" value="Metallo-B-lactamas"/>
</dbReference>
<dbReference type="CDD" id="cd16278">
    <property type="entry name" value="metallo-hydrolase-like_MBL-fold"/>
    <property type="match status" value="1"/>
</dbReference>
<name>D8JZ91_HYPDA</name>
<dbReference type="PANTHER" id="PTHR23131">
    <property type="entry name" value="ENDORIBONUCLEASE LACTB2"/>
    <property type="match status" value="1"/>
</dbReference>
<proteinExistence type="predicted"/>
<dbReference type="PANTHER" id="PTHR23131:SF0">
    <property type="entry name" value="ENDORIBONUCLEASE LACTB2"/>
    <property type="match status" value="1"/>
</dbReference>
<organism evidence="2 3">
    <name type="scientific">Hyphomicrobium denitrificans (strain ATCC 51888 / DSM 1869 / NCIMB 11706 / TK 0415)</name>
    <dbReference type="NCBI Taxonomy" id="582899"/>
    <lineage>
        <taxon>Bacteria</taxon>
        <taxon>Pseudomonadati</taxon>
        <taxon>Pseudomonadota</taxon>
        <taxon>Alphaproteobacteria</taxon>
        <taxon>Hyphomicrobiales</taxon>
        <taxon>Hyphomicrobiaceae</taxon>
        <taxon>Hyphomicrobium</taxon>
    </lineage>
</organism>
<keyword evidence="3" id="KW-1185">Reference proteome</keyword>
<dbReference type="RefSeq" id="WP_013215852.1">
    <property type="nucleotide sequence ID" value="NC_014313.1"/>
</dbReference>
<dbReference type="Proteomes" id="UP000002033">
    <property type="component" value="Chromosome"/>
</dbReference>
<dbReference type="Gene3D" id="1.10.10.10">
    <property type="entry name" value="Winged helix-like DNA-binding domain superfamily/Winged helix DNA-binding domain"/>
    <property type="match status" value="1"/>
</dbReference>
<dbReference type="eggNOG" id="COG0491">
    <property type="taxonomic scope" value="Bacteria"/>
</dbReference>
<dbReference type="InterPro" id="IPR036388">
    <property type="entry name" value="WH-like_DNA-bd_sf"/>
</dbReference>
<sequence length="302" mass="32630">MDALKFNTDMAFTYGVPSPMGPGVVRLVANNPGPFTFKGTNTYLVGSTTLAVIDPGPDDAAHRDAILAVAGTRPITHILSTHAHRDHVDGIAKLKAATGALVAAYPRDPAAGHIALQDSPSGKLFVDYDFQPDLALQGGDTIEGKDWALTAIHTPGHAPDHLCFALEGRPLVFSGDHVMAWNTTVIAPPEGRMADYVASLEILLDRRDDVFLPGHGGRIREPQRTVKAYLLHRNWRERSILDALAKGLTTIRQIVPEVYRGLDPRMIPAATLSVQAHVEYLIEKGQVAGDWPLTPDRALSPA</sequence>
<dbReference type="InterPro" id="IPR050662">
    <property type="entry name" value="Sec-metab_biosynth-thioest"/>
</dbReference>
<dbReference type="KEGG" id="hdn:Hden_1890"/>
<reference evidence="3" key="1">
    <citation type="journal article" date="2011" name="J. Bacteriol.">
        <title>Genome sequences of eight morphologically diverse alphaproteobacteria.</title>
        <authorList>
            <consortium name="US DOE Joint Genome Institute"/>
            <person name="Brown P.J."/>
            <person name="Kysela D.T."/>
            <person name="Buechlein A."/>
            <person name="Hemmerich C."/>
            <person name="Brun Y.V."/>
        </authorList>
    </citation>
    <scope>NUCLEOTIDE SEQUENCE [LARGE SCALE GENOMIC DNA]</scope>
    <source>
        <strain evidence="3">ATCC 51888 / DSM 1869 / NCIB 11706 / TK 0415</strain>
    </source>
</reference>
<dbReference type="Gene3D" id="3.60.15.10">
    <property type="entry name" value="Ribonuclease Z/Hydroxyacylglutathione hydrolase-like"/>
    <property type="match status" value="1"/>
</dbReference>
<dbReference type="SMART" id="SM00849">
    <property type="entry name" value="Lactamase_B"/>
    <property type="match status" value="1"/>
</dbReference>
<evidence type="ECO:0000313" key="2">
    <source>
        <dbReference type="EMBL" id="ADJ23693.1"/>
    </source>
</evidence>
<protein>
    <submittedName>
        <fullName evidence="2">Beta-lactamase domain-containing protein</fullName>
    </submittedName>
</protein>